<comment type="pathway">
    <text evidence="9">Protein modification; lipoprotein biosynthesis (signal peptide cleavage).</text>
</comment>
<dbReference type="eggNOG" id="COG0597">
    <property type="taxonomic scope" value="Bacteria"/>
</dbReference>
<evidence type="ECO:0000256" key="8">
    <source>
        <dbReference type="ARBA" id="ARBA00023136"/>
    </source>
</evidence>
<name>A0A1H9U3R3_BUTFI</name>
<evidence type="ECO:0000256" key="9">
    <source>
        <dbReference type="HAMAP-Rule" id="MF_00161"/>
    </source>
</evidence>
<dbReference type="InterPro" id="IPR001872">
    <property type="entry name" value="Peptidase_A8"/>
</dbReference>
<evidence type="ECO:0000256" key="3">
    <source>
        <dbReference type="ARBA" id="ARBA00022670"/>
    </source>
</evidence>
<evidence type="ECO:0000256" key="10">
    <source>
        <dbReference type="RuleBase" id="RU004181"/>
    </source>
</evidence>
<comment type="similarity">
    <text evidence="1 9 10">Belongs to the peptidase A8 family.</text>
</comment>
<keyword evidence="6 9" id="KW-0378">Hydrolase</keyword>
<dbReference type="HAMAP" id="MF_00161">
    <property type="entry name" value="LspA"/>
    <property type="match status" value="1"/>
</dbReference>
<dbReference type="PRINTS" id="PR00781">
    <property type="entry name" value="LIPOSIGPTASE"/>
</dbReference>
<gene>
    <name evidence="9" type="primary">lspA</name>
    <name evidence="11" type="ORF">SAMN04487884_11732</name>
</gene>
<evidence type="ECO:0000313" key="12">
    <source>
        <dbReference type="Proteomes" id="UP000182584"/>
    </source>
</evidence>
<evidence type="ECO:0000256" key="4">
    <source>
        <dbReference type="ARBA" id="ARBA00022692"/>
    </source>
</evidence>
<evidence type="ECO:0000256" key="1">
    <source>
        <dbReference type="ARBA" id="ARBA00006139"/>
    </source>
</evidence>
<feature type="active site" evidence="9">
    <location>
        <position position="125"/>
    </location>
</feature>
<dbReference type="AlphaFoldDB" id="A0A1H9U3R3"/>
<dbReference type="EMBL" id="FOGJ01000017">
    <property type="protein sequence ID" value="SES04145.1"/>
    <property type="molecule type" value="Genomic_DNA"/>
</dbReference>
<feature type="transmembrane region" description="Helical" evidence="9">
    <location>
        <begin position="97"/>
        <end position="115"/>
    </location>
</feature>
<dbReference type="GO" id="GO:0004190">
    <property type="term" value="F:aspartic-type endopeptidase activity"/>
    <property type="evidence" value="ECO:0007669"/>
    <property type="project" value="UniProtKB-UniRule"/>
</dbReference>
<organism evidence="11 12">
    <name type="scientific">Butyrivibrio fibrisolvens</name>
    <dbReference type="NCBI Taxonomy" id="831"/>
    <lineage>
        <taxon>Bacteria</taxon>
        <taxon>Bacillati</taxon>
        <taxon>Bacillota</taxon>
        <taxon>Clostridia</taxon>
        <taxon>Lachnospirales</taxon>
        <taxon>Lachnospiraceae</taxon>
        <taxon>Butyrivibrio</taxon>
    </lineage>
</organism>
<accession>A0A1H9U3R3</accession>
<feature type="transmembrane region" description="Helical" evidence="9">
    <location>
        <begin position="70"/>
        <end position="90"/>
    </location>
</feature>
<keyword evidence="4 9" id="KW-0812">Transmembrane</keyword>
<keyword evidence="3 9" id="KW-0645">Protease</keyword>
<keyword evidence="5 9" id="KW-0064">Aspartyl protease</keyword>
<dbReference type="NCBIfam" id="TIGR00077">
    <property type="entry name" value="lspA"/>
    <property type="match status" value="1"/>
</dbReference>
<protein>
    <recommendedName>
        <fullName evidence="9">Lipoprotein signal peptidase</fullName>
        <ecNumber evidence="9">3.4.23.36</ecNumber>
    </recommendedName>
    <alternativeName>
        <fullName evidence="9">Prolipoprotein signal peptidase</fullName>
    </alternativeName>
    <alternativeName>
        <fullName evidence="9">Signal peptidase II</fullName>
        <shortName evidence="9">SPase II</shortName>
    </alternativeName>
</protein>
<dbReference type="UniPathway" id="UPA00665"/>
<dbReference type="GO" id="GO:0005886">
    <property type="term" value="C:plasma membrane"/>
    <property type="evidence" value="ECO:0007669"/>
    <property type="project" value="UniProtKB-SubCell"/>
</dbReference>
<keyword evidence="8 9" id="KW-0472">Membrane</keyword>
<comment type="catalytic activity">
    <reaction evidence="9">
        <text>Release of signal peptides from bacterial membrane prolipoproteins. Hydrolyzes -Xaa-Yaa-Zaa-|-(S,diacylglyceryl)Cys-, in which Xaa is hydrophobic (preferably Leu), and Yaa (Ala or Ser) and Zaa (Gly or Ala) have small, neutral side chains.</text>
        <dbReference type="EC" id="3.4.23.36"/>
    </reaction>
</comment>
<dbReference type="PANTHER" id="PTHR33695">
    <property type="entry name" value="LIPOPROTEIN SIGNAL PEPTIDASE"/>
    <property type="match status" value="1"/>
</dbReference>
<evidence type="ECO:0000256" key="2">
    <source>
        <dbReference type="ARBA" id="ARBA00022475"/>
    </source>
</evidence>
<dbReference type="EC" id="3.4.23.36" evidence="9"/>
<evidence type="ECO:0000256" key="7">
    <source>
        <dbReference type="ARBA" id="ARBA00022989"/>
    </source>
</evidence>
<dbReference type="PANTHER" id="PTHR33695:SF1">
    <property type="entry name" value="LIPOPROTEIN SIGNAL PEPTIDASE"/>
    <property type="match status" value="1"/>
</dbReference>
<evidence type="ECO:0000256" key="6">
    <source>
        <dbReference type="ARBA" id="ARBA00022801"/>
    </source>
</evidence>
<sequence length="179" mass="20852">MKHITRKKITFLIADIIAFIVLVALDQFTKFLAVANLKDKASFPIIRNVLELQYLENKGAAFGMLQNQKAFFILIAILILIIIVYVLALVPDDMKYNALHILLVMIGSGACGNMIDRFRTNYVVDFIYFKLINFPIFNVADIYVTVSTFILLFLFLFYYKENDFAFLSFKQQKKFREFK</sequence>
<comment type="subcellular location">
    <subcellularLocation>
        <location evidence="9">Cell membrane</location>
        <topology evidence="9">Multi-pass membrane protein</topology>
    </subcellularLocation>
</comment>
<keyword evidence="2 9" id="KW-1003">Cell membrane</keyword>
<dbReference type="Proteomes" id="UP000182584">
    <property type="component" value="Unassembled WGS sequence"/>
</dbReference>
<evidence type="ECO:0000256" key="5">
    <source>
        <dbReference type="ARBA" id="ARBA00022750"/>
    </source>
</evidence>
<feature type="transmembrane region" description="Helical" evidence="9">
    <location>
        <begin position="12"/>
        <end position="33"/>
    </location>
</feature>
<feature type="active site" evidence="9">
    <location>
        <position position="141"/>
    </location>
</feature>
<dbReference type="Pfam" id="PF01252">
    <property type="entry name" value="Peptidase_A8"/>
    <property type="match status" value="1"/>
</dbReference>
<comment type="function">
    <text evidence="9">This protein specifically catalyzes the removal of signal peptides from prolipoproteins.</text>
</comment>
<reference evidence="11 12" key="1">
    <citation type="submission" date="2016-10" db="EMBL/GenBank/DDBJ databases">
        <authorList>
            <person name="de Groot N.N."/>
        </authorList>
    </citation>
    <scope>NUCLEOTIDE SEQUENCE [LARGE SCALE GENOMIC DNA]</scope>
    <source>
        <strain evidence="11 12">AR40</strain>
    </source>
</reference>
<evidence type="ECO:0000313" key="11">
    <source>
        <dbReference type="EMBL" id="SES04145.1"/>
    </source>
</evidence>
<dbReference type="GO" id="GO:0006508">
    <property type="term" value="P:proteolysis"/>
    <property type="evidence" value="ECO:0007669"/>
    <property type="project" value="UniProtKB-KW"/>
</dbReference>
<proteinExistence type="inferred from homology"/>
<feature type="transmembrane region" description="Helical" evidence="9">
    <location>
        <begin position="135"/>
        <end position="159"/>
    </location>
</feature>
<keyword evidence="7 9" id="KW-1133">Transmembrane helix</keyword>